<dbReference type="Gene3D" id="3.20.20.370">
    <property type="entry name" value="Glycoside hydrolase/deacetylase"/>
    <property type="match status" value="1"/>
</dbReference>
<dbReference type="GO" id="GO:0046872">
    <property type="term" value="F:metal ion binding"/>
    <property type="evidence" value="ECO:0007669"/>
    <property type="project" value="UniProtKB-KW"/>
</dbReference>
<dbReference type="GO" id="GO:0019213">
    <property type="term" value="F:deacetylase activity"/>
    <property type="evidence" value="ECO:0007669"/>
    <property type="project" value="TreeGrafter"/>
</dbReference>
<reference evidence="6" key="1">
    <citation type="submission" date="2019-04" db="EMBL/GenBank/DDBJ databases">
        <title>Evolution of Biomass-Degrading Anaerobic Consortia Revealed by Metagenomics.</title>
        <authorList>
            <person name="Peng X."/>
        </authorList>
    </citation>
    <scope>NUCLEOTIDE SEQUENCE</scope>
    <source>
        <strain evidence="6">SIG240</strain>
    </source>
</reference>
<dbReference type="EMBL" id="SVBY01000025">
    <property type="protein sequence ID" value="MBE6092470.1"/>
    <property type="molecule type" value="Genomic_DNA"/>
</dbReference>
<accession>A0A927WMM9</accession>
<dbReference type="InterPro" id="IPR006879">
    <property type="entry name" value="YdjC-like"/>
</dbReference>
<comment type="cofactor">
    <cofactor evidence="1">
        <name>Mg(2+)</name>
        <dbReference type="ChEBI" id="CHEBI:18420"/>
    </cofactor>
</comment>
<sequence>MKKLIVNADDFGRQPLINQAVAEAVDKKGLLSASLMAGEPYFAEAVEIAQKRPQLGVGVHLTLVDGRPVLPAEEIPTLAVNEGCFLPDHGAFVKHYVQGKIAHEDIERELAAQLDKVLQAGITPTHVDSHQHMHMLPGIFPLVLKLAAERGIKRVRISRGIYGNPFTPWPGIGDLVGKFGLETLSWLDRRQAKAQGFACPDNFVGQVAGGAVSADFMKELAEDFTDGSVEVMLHPGLENVPLIKATGWQHDYEAEFHAVCDADVQEKLSRKGILLSNFGDL</sequence>
<evidence type="ECO:0000256" key="4">
    <source>
        <dbReference type="ARBA" id="ARBA00022842"/>
    </source>
</evidence>
<dbReference type="GO" id="GO:0005975">
    <property type="term" value="P:carbohydrate metabolic process"/>
    <property type="evidence" value="ECO:0007669"/>
    <property type="project" value="InterPro"/>
</dbReference>
<evidence type="ECO:0000256" key="5">
    <source>
        <dbReference type="ARBA" id="ARBA00023277"/>
    </source>
</evidence>
<dbReference type="Proteomes" id="UP000761380">
    <property type="component" value="Unassembled WGS sequence"/>
</dbReference>
<dbReference type="SUPFAM" id="SSF88713">
    <property type="entry name" value="Glycoside hydrolase/deacetylase"/>
    <property type="match status" value="1"/>
</dbReference>
<evidence type="ECO:0000256" key="1">
    <source>
        <dbReference type="ARBA" id="ARBA00001946"/>
    </source>
</evidence>
<keyword evidence="2" id="KW-0479">Metal-binding</keyword>
<dbReference type="InterPro" id="IPR011330">
    <property type="entry name" value="Glyco_hydro/deAcase_b/a-brl"/>
</dbReference>
<keyword evidence="5" id="KW-0119">Carbohydrate metabolism</keyword>
<organism evidence="6 7">
    <name type="scientific">Selenomonas ruminantium</name>
    <dbReference type="NCBI Taxonomy" id="971"/>
    <lineage>
        <taxon>Bacteria</taxon>
        <taxon>Bacillati</taxon>
        <taxon>Bacillota</taxon>
        <taxon>Negativicutes</taxon>
        <taxon>Selenomonadales</taxon>
        <taxon>Selenomonadaceae</taxon>
        <taxon>Selenomonas</taxon>
    </lineage>
</organism>
<evidence type="ECO:0000256" key="2">
    <source>
        <dbReference type="ARBA" id="ARBA00022723"/>
    </source>
</evidence>
<evidence type="ECO:0000256" key="3">
    <source>
        <dbReference type="ARBA" id="ARBA00022801"/>
    </source>
</evidence>
<evidence type="ECO:0000313" key="6">
    <source>
        <dbReference type="EMBL" id="MBE6092470.1"/>
    </source>
</evidence>
<gene>
    <name evidence="6" type="ORF">E7201_04775</name>
</gene>
<dbReference type="CDD" id="cd10808">
    <property type="entry name" value="YdjC"/>
    <property type="match status" value="1"/>
</dbReference>
<comment type="caution">
    <text evidence="6">The sequence shown here is derived from an EMBL/GenBank/DDBJ whole genome shotgun (WGS) entry which is preliminary data.</text>
</comment>
<keyword evidence="3" id="KW-0378">Hydrolase</keyword>
<dbReference type="PANTHER" id="PTHR31609:SF1">
    <property type="entry name" value="CARBOHYDRATE DEACETYLASE"/>
    <property type="match status" value="1"/>
</dbReference>
<proteinExistence type="predicted"/>
<name>A0A927WMM9_SELRU</name>
<protein>
    <submittedName>
        <fullName evidence="6">ChbG/HpnK family deacetylase</fullName>
    </submittedName>
</protein>
<evidence type="ECO:0000313" key="7">
    <source>
        <dbReference type="Proteomes" id="UP000761380"/>
    </source>
</evidence>
<keyword evidence="4" id="KW-0460">Magnesium</keyword>
<dbReference type="PANTHER" id="PTHR31609">
    <property type="entry name" value="YDJC DEACETYLASE FAMILY MEMBER"/>
    <property type="match status" value="1"/>
</dbReference>
<dbReference type="AlphaFoldDB" id="A0A927WMM9"/>
<dbReference type="GO" id="GO:0016787">
    <property type="term" value="F:hydrolase activity"/>
    <property type="evidence" value="ECO:0007669"/>
    <property type="project" value="UniProtKB-KW"/>
</dbReference>
<dbReference type="Pfam" id="PF04794">
    <property type="entry name" value="YdjC"/>
    <property type="match status" value="1"/>
</dbReference>